<comment type="caution">
    <text evidence="2">The sequence shown here is derived from an EMBL/GenBank/DDBJ whole genome shotgun (WGS) entry which is preliminary data.</text>
</comment>
<dbReference type="Gene3D" id="2.30.30.850">
    <property type="match status" value="1"/>
</dbReference>
<evidence type="ECO:0000313" key="2">
    <source>
        <dbReference type="EMBL" id="ORX63339.1"/>
    </source>
</evidence>
<name>A0A1Y1VPZ1_9FUNG</name>
<protein>
    <submittedName>
        <fullName evidence="2">Uncharacterized protein</fullName>
    </submittedName>
</protein>
<proteinExistence type="predicted"/>
<keyword evidence="3" id="KW-1185">Reference proteome</keyword>
<keyword evidence="1" id="KW-0812">Transmembrane</keyword>
<accession>A0A1Y1VPZ1</accession>
<dbReference type="OrthoDB" id="413122at2759"/>
<reference evidence="2 3" key="1">
    <citation type="submission" date="2016-08" db="EMBL/GenBank/DDBJ databases">
        <title>A Parts List for Fungal Cellulosomes Revealed by Comparative Genomics.</title>
        <authorList>
            <consortium name="DOE Joint Genome Institute"/>
            <person name="Haitjema C.H."/>
            <person name="Gilmore S.P."/>
            <person name="Henske J.K."/>
            <person name="Solomon K.V."/>
            <person name="De Groot R."/>
            <person name="Kuo A."/>
            <person name="Mondo S.J."/>
            <person name="Salamov A.A."/>
            <person name="Labutti K."/>
            <person name="Zhao Z."/>
            <person name="Chiniquy J."/>
            <person name="Barry K."/>
            <person name="Brewer H.M."/>
            <person name="Purvine S.O."/>
            <person name="Wright A.T."/>
            <person name="Boxma B."/>
            <person name="Van Alen T."/>
            <person name="Hackstein J.H."/>
            <person name="Baker S.E."/>
            <person name="Grigoriev I.V."/>
            <person name="O'Malley M.A."/>
        </authorList>
    </citation>
    <scope>NUCLEOTIDE SEQUENCE [LARGE SCALE GENOMIC DNA]</scope>
    <source>
        <strain evidence="2 3">S4</strain>
    </source>
</reference>
<dbReference type="EMBL" id="MCFG01000650">
    <property type="protein sequence ID" value="ORX63339.1"/>
    <property type="molecule type" value="Genomic_DNA"/>
</dbReference>
<evidence type="ECO:0000313" key="3">
    <source>
        <dbReference type="Proteomes" id="UP000193944"/>
    </source>
</evidence>
<feature type="transmembrane region" description="Helical" evidence="1">
    <location>
        <begin position="110"/>
        <end position="131"/>
    </location>
</feature>
<dbReference type="AlphaFoldDB" id="A0A1Y1VPZ1"/>
<sequence length="135" mass="15606">MKNKNNFKIGDLVKIRNHQRTKLEPYFLGPYIIKDISWNTVQLQDAGDGTKLERNFNSSREVSDIKQICVVTYCVKPVNEKTTCAWGRCGVDPEALCMLRKRLNNQDRNWSTEGVINNEIFIVLLIIILTFKNSN</sequence>
<dbReference type="Proteomes" id="UP000193944">
    <property type="component" value="Unassembled WGS sequence"/>
</dbReference>
<keyword evidence="1" id="KW-1133">Transmembrane helix</keyword>
<organism evidence="2 3">
    <name type="scientific">Anaeromyces robustus</name>
    <dbReference type="NCBI Taxonomy" id="1754192"/>
    <lineage>
        <taxon>Eukaryota</taxon>
        <taxon>Fungi</taxon>
        <taxon>Fungi incertae sedis</taxon>
        <taxon>Chytridiomycota</taxon>
        <taxon>Chytridiomycota incertae sedis</taxon>
        <taxon>Neocallimastigomycetes</taxon>
        <taxon>Neocallimastigales</taxon>
        <taxon>Neocallimastigaceae</taxon>
        <taxon>Anaeromyces</taxon>
    </lineage>
</organism>
<keyword evidence="1" id="KW-0472">Membrane</keyword>
<evidence type="ECO:0000256" key="1">
    <source>
        <dbReference type="SAM" id="Phobius"/>
    </source>
</evidence>
<reference evidence="2 3" key="2">
    <citation type="submission" date="2016-08" db="EMBL/GenBank/DDBJ databases">
        <title>Pervasive Adenine N6-methylation of Active Genes in Fungi.</title>
        <authorList>
            <consortium name="DOE Joint Genome Institute"/>
            <person name="Mondo S.J."/>
            <person name="Dannebaum R.O."/>
            <person name="Kuo R.C."/>
            <person name="Labutti K."/>
            <person name="Haridas S."/>
            <person name="Kuo A."/>
            <person name="Salamov A."/>
            <person name="Ahrendt S.R."/>
            <person name="Lipzen A."/>
            <person name="Sullivan W."/>
            <person name="Andreopoulos W.B."/>
            <person name="Clum A."/>
            <person name="Lindquist E."/>
            <person name="Daum C."/>
            <person name="Ramamoorthy G.K."/>
            <person name="Gryganskyi A."/>
            <person name="Culley D."/>
            <person name="Magnuson J.K."/>
            <person name="James T.Y."/>
            <person name="O'Malley M.A."/>
            <person name="Stajich J.E."/>
            <person name="Spatafora J.W."/>
            <person name="Visel A."/>
            <person name="Grigoriev I.V."/>
        </authorList>
    </citation>
    <scope>NUCLEOTIDE SEQUENCE [LARGE SCALE GENOMIC DNA]</scope>
    <source>
        <strain evidence="2 3">S4</strain>
    </source>
</reference>
<gene>
    <name evidence="2" type="ORF">BCR32DRAFT_287832</name>
</gene>